<gene>
    <name evidence="3" type="primary">iolB</name>
    <name evidence="3" type="ORF">HALOF300_05009</name>
</gene>
<dbReference type="Gene3D" id="2.60.120.10">
    <property type="entry name" value="Jelly Rolls"/>
    <property type="match status" value="2"/>
</dbReference>
<dbReference type="PANTHER" id="PTHR39193">
    <property type="entry name" value="5-DEOXY-GLUCURONATE ISOMERASE"/>
    <property type="match status" value="1"/>
</dbReference>
<evidence type="ECO:0000313" key="4">
    <source>
        <dbReference type="Proteomes" id="UP000419743"/>
    </source>
</evidence>
<sequence length="316" mass="33895">MSATHETNAANTAGTPARLLVRAGTGAAGSFSVDLGPEDAGWAFSGLRILDLPAGGSQELKTGPDELLVLPLAGACTVTVTTDTEGEQTFALQGRPDVFGAVTDHLYIPIGATVTITSAAGGRFALPSARASRRLPVSHRGADEVRVELRGAGTCSRQVNNYALGNDLDTDHLLVCEVLTPGGNWSSYPPHKHDEHTDDERELEEIYYFEVAPGPAGPGFAFHRTYGTDERPLELTEEVRTGDVVLTPHGYHGPSMAAPGYDLYYLNVMAGPASDQQWLMTDDPAHHWIRDTWNDQDIDPRLPMNGTPAEGREGHS</sequence>
<feature type="region of interest" description="Disordered" evidence="2">
    <location>
        <begin position="296"/>
        <end position="316"/>
    </location>
</feature>
<evidence type="ECO:0000313" key="3">
    <source>
        <dbReference type="EMBL" id="VZO40305.1"/>
    </source>
</evidence>
<dbReference type="SUPFAM" id="SSF51182">
    <property type="entry name" value="RmlC-like cupins"/>
    <property type="match status" value="1"/>
</dbReference>
<name>A0A7M4DS61_9MICO</name>
<dbReference type="NCBIfam" id="TIGR04378">
    <property type="entry name" value="myo_inos_iolB"/>
    <property type="match status" value="1"/>
</dbReference>
<dbReference type="PIRSF" id="PIRSF036628">
    <property type="entry name" value="IolB"/>
    <property type="match status" value="1"/>
</dbReference>
<keyword evidence="1 3" id="KW-0413">Isomerase</keyword>
<evidence type="ECO:0000256" key="1">
    <source>
        <dbReference type="ARBA" id="ARBA00023235"/>
    </source>
</evidence>
<organism evidence="3 4">
    <name type="scientific">Occultella aeris</name>
    <dbReference type="NCBI Taxonomy" id="2761496"/>
    <lineage>
        <taxon>Bacteria</taxon>
        <taxon>Bacillati</taxon>
        <taxon>Actinomycetota</taxon>
        <taxon>Actinomycetes</taxon>
        <taxon>Micrococcales</taxon>
        <taxon>Ruaniaceae</taxon>
        <taxon>Occultella</taxon>
    </lineage>
</organism>
<dbReference type="InterPro" id="IPR021120">
    <property type="entry name" value="KduI/IolB_isomerase"/>
</dbReference>
<reference evidence="3 4" key="1">
    <citation type="submission" date="2019-11" db="EMBL/GenBank/DDBJ databases">
        <authorList>
            <person name="Criscuolo A."/>
        </authorList>
    </citation>
    <scope>NUCLEOTIDE SEQUENCE [LARGE SCALE GENOMIC DNA]</scope>
    <source>
        <strain evidence="3">CIP111667</strain>
    </source>
</reference>
<comment type="caution">
    <text evidence="3">The sequence shown here is derived from an EMBL/GenBank/DDBJ whole genome shotgun (WGS) entry which is preliminary data.</text>
</comment>
<keyword evidence="4" id="KW-1185">Reference proteome</keyword>
<accession>A0A7M4DS61</accession>
<evidence type="ECO:0000256" key="2">
    <source>
        <dbReference type="SAM" id="MobiDB-lite"/>
    </source>
</evidence>
<dbReference type="InterPro" id="IPR014710">
    <property type="entry name" value="RmlC-like_jellyroll"/>
</dbReference>
<protein>
    <submittedName>
        <fullName evidence="3">5-deoxy-glucuronate isomerase</fullName>
        <ecNumber evidence="3">5.3.1.-</ecNumber>
    </submittedName>
</protein>
<dbReference type="EMBL" id="CACRYJ010000068">
    <property type="protein sequence ID" value="VZO40305.1"/>
    <property type="molecule type" value="Genomic_DNA"/>
</dbReference>
<dbReference type="PANTHER" id="PTHR39193:SF1">
    <property type="entry name" value="5-DEOXY-GLUCURONATE ISOMERASE"/>
    <property type="match status" value="1"/>
</dbReference>
<proteinExistence type="predicted"/>
<dbReference type="AlphaFoldDB" id="A0A7M4DS61"/>
<dbReference type="GO" id="GO:0019310">
    <property type="term" value="P:inositol catabolic process"/>
    <property type="evidence" value="ECO:0007669"/>
    <property type="project" value="InterPro"/>
</dbReference>
<dbReference type="GO" id="GO:0008880">
    <property type="term" value="F:glucuronate isomerase activity"/>
    <property type="evidence" value="ECO:0007669"/>
    <property type="project" value="InterPro"/>
</dbReference>
<dbReference type="InterPro" id="IPR011051">
    <property type="entry name" value="RmlC_Cupin_sf"/>
</dbReference>
<dbReference type="Pfam" id="PF04962">
    <property type="entry name" value="KduI"/>
    <property type="match status" value="1"/>
</dbReference>
<dbReference type="RefSeq" id="WP_231955739.1">
    <property type="nucleotide sequence ID" value="NZ_CACRYJ010000068.1"/>
</dbReference>
<dbReference type="InterPro" id="IPR024203">
    <property type="entry name" value="Deoxy-glucuronate_isom_IolB"/>
</dbReference>
<dbReference type="Proteomes" id="UP000419743">
    <property type="component" value="Unassembled WGS sequence"/>
</dbReference>
<dbReference type="EC" id="5.3.1.-" evidence="3"/>